<dbReference type="RefSeq" id="WP_072967329.1">
    <property type="nucleotide sequence ID" value="NZ_FRAJ01000012.1"/>
</dbReference>
<dbReference type="Gene3D" id="3.10.129.10">
    <property type="entry name" value="Hotdog Thioesterase"/>
    <property type="match status" value="1"/>
</dbReference>
<keyword evidence="5" id="KW-1185">Reference proteome</keyword>
<dbReference type="PANTHER" id="PTHR36934:SF1">
    <property type="entry name" value="THIOESTERASE DOMAIN-CONTAINING PROTEIN"/>
    <property type="match status" value="1"/>
</dbReference>
<dbReference type="InterPro" id="IPR029069">
    <property type="entry name" value="HotDog_dom_sf"/>
</dbReference>
<dbReference type="PIRSF" id="PIRSF014972">
    <property type="entry name" value="FlK"/>
    <property type="match status" value="1"/>
</dbReference>
<feature type="binding site" evidence="2">
    <location>
        <position position="63"/>
    </location>
    <ligand>
        <name>substrate</name>
    </ligand>
</feature>
<dbReference type="PANTHER" id="PTHR36934">
    <property type="entry name" value="BLR0278 PROTEIN"/>
    <property type="match status" value="1"/>
</dbReference>
<dbReference type="InterPro" id="IPR025540">
    <property type="entry name" value="FlK"/>
</dbReference>
<feature type="domain" description="Fluoroacetyl-CoA-specific thioesterase-like" evidence="3">
    <location>
        <begin position="17"/>
        <end position="118"/>
    </location>
</feature>
<dbReference type="EMBL" id="FRAJ01000012">
    <property type="protein sequence ID" value="SHK23011.1"/>
    <property type="molecule type" value="Genomic_DNA"/>
</dbReference>
<feature type="binding site" evidence="2">
    <location>
        <position position="114"/>
    </location>
    <ligand>
        <name>substrate</name>
    </ligand>
</feature>
<dbReference type="STRING" id="1121266.SAMN02745883_01582"/>
<name>A0A1M6QRX1_9FIRM</name>
<dbReference type="SUPFAM" id="SSF54637">
    <property type="entry name" value="Thioesterase/thiol ester dehydrase-isomerase"/>
    <property type="match status" value="1"/>
</dbReference>
<evidence type="ECO:0000256" key="1">
    <source>
        <dbReference type="PIRSR" id="PIRSR014972-1"/>
    </source>
</evidence>
<evidence type="ECO:0000313" key="4">
    <source>
        <dbReference type="EMBL" id="SHK23011.1"/>
    </source>
</evidence>
<reference evidence="4 5" key="1">
    <citation type="submission" date="2016-11" db="EMBL/GenBank/DDBJ databases">
        <authorList>
            <person name="Jaros S."/>
            <person name="Januszkiewicz K."/>
            <person name="Wedrychowicz H."/>
        </authorList>
    </citation>
    <scope>NUCLEOTIDE SEQUENCE [LARGE SCALE GENOMIC DNA]</scope>
    <source>
        <strain evidence="4 5">DSM 14501</strain>
    </source>
</reference>
<dbReference type="Pfam" id="PF22636">
    <property type="entry name" value="FlK"/>
    <property type="match status" value="1"/>
</dbReference>
<dbReference type="AlphaFoldDB" id="A0A1M6QRX1"/>
<evidence type="ECO:0000259" key="3">
    <source>
        <dbReference type="Pfam" id="PF22636"/>
    </source>
</evidence>
<protein>
    <submittedName>
        <fullName evidence="4">Thioesterase superfamily</fullName>
    </submittedName>
</protein>
<feature type="binding site" evidence="2">
    <location>
        <position position="63"/>
    </location>
    <ligand>
        <name>CoA</name>
        <dbReference type="ChEBI" id="CHEBI:57287"/>
    </ligand>
</feature>
<evidence type="ECO:0000313" key="5">
    <source>
        <dbReference type="Proteomes" id="UP000184082"/>
    </source>
</evidence>
<feature type="active site" evidence="1">
    <location>
        <position position="36"/>
    </location>
</feature>
<accession>A0A1M6QRX1</accession>
<gene>
    <name evidence="4" type="ORF">SAMN02745883_01582</name>
</gene>
<sequence>MEFNLKLGMSAEVEKIVTENDTASAFGSGKVLVFATPMMIGIMENAALKAVDPHLPEEHATVGIHLDVKHMAATPVGMKVKAKAELIEINGKKLKFKVEAFDEKEKIGEGYHTRYIINIPKFLENTKQK</sequence>
<feature type="active site" evidence="1">
    <location>
        <position position="70"/>
    </location>
</feature>
<dbReference type="InterPro" id="IPR054485">
    <property type="entry name" value="FlK-like_dom"/>
</dbReference>
<dbReference type="Proteomes" id="UP000184082">
    <property type="component" value="Unassembled WGS sequence"/>
</dbReference>
<feature type="active site" evidence="1">
    <location>
        <position position="44"/>
    </location>
</feature>
<evidence type="ECO:0000256" key="2">
    <source>
        <dbReference type="PIRSR" id="PIRSR014972-2"/>
    </source>
</evidence>
<proteinExistence type="predicted"/>
<organism evidence="4 5">
    <name type="scientific">Caminicella sporogenes DSM 14501</name>
    <dbReference type="NCBI Taxonomy" id="1121266"/>
    <lineage>
        <taxon>Bacteria</taxon>
        <taxon>Bacillati</taxon>
        <taxon>Bacillota</taxon>
        <taxon>Clostridia</taxon>
        <taxon>Peptostreptococcales</taxon>
        <taxon>Caminicellaceae</taxon>
        <taxon>Caminicella</taxon>
    </lineage>
</organism>